<proteinExistence type="predicted"/>
<name>A0A4Y2RVB8_ARAVE</name>
<accession>A0A4Y2RVB8</accession>
<evidence type="ECO:0000313" key="3">
    <source>
        <dbReference type="Proteomes" id="UP000499080"/>
    </source>
</evidence>
<dbReference type="EMBL" id="BGPR01018341">
    <property type="protein sequence ID" value="GBN78905.1"/>
    <property type="molecule type" value="Genomic_DNA"/>
</dbReference>
<evidence type="ECO:0000313" key="2">
    <source>
        <dbReference type="EMBL" id="GBN78905.1"/>
    </source>
</evidence>
<gene>
    <name evidence="2" type="ORF">AVEN_31800_1</name>
</gene>
<comment type="caution">
    <text evidence="2">The sequence shown here is derived from an EMBL/GenBank/DDBJ whole genome shotgun (WGS) entry which is preliminary data.</text>
</comment>
<dbReference type="AlphaFoldDB" id="A0A4Y2RVB8"/>
<organism evidence="2 3">
    <name type="scientific">Araneus ventricosus</name>
    <name type="common">Orbweaver spider</name>
    <name type="synonym">Epeira ventricosa</name>
    <dbReference type="NCBI Taxonomy" id="182803"/>
    <lineage>
        <taxon>Eukaryota</taxon>
        <taxon>Metazoa</taxon>
        <taxon>Ecdysozoa</taxon>
        <taxon>Arthropoda</taxon>
        <taxon>Chelicerata</taxon>
        <taxon>Arachnida</taxon>
        <taxon>Araneae</taxon>
        <taxon>Araneomorphae</taxon>
        <taxon>Entelegynae</taxon>
        <taxon>Araneoidea</taxon>
        <taxon>Araneidae</taxon>
        <taxon>Araneus</taxon>
    </lineage>
</organism>
<sequence>MTKTTPGVAPQAYAPHQREDVWPPPSDLTGRRSQWAKIAQYTTDLQWNRVSNLQPSGPEVKTLPLGHSGLIHIM</sequence>
<protein>
    <submittedName>
        <fullName evidence="2">Uncharacterized protein</fullName>
    </submittedName>
</protein>
<feature type="region of interest" description="Disordered" evidence="1">
    <location>
        <begin position="1"/>
        <end position="30"/>
    </location>
</feature>
<dbReference type="Proteomes" id="UP000499080">
    <property type="component" value="Unassembled WGS sequence"/>
</dbReference>
<keyword evidence="3" id="KW-1185">Reference proteome</keyword>
<evidence type="ECO:0000256" key="1">
    <source>
        <dbReference type="SAM" id="MobiDB-lite"/>
    </source>
</evidence>
<reference evidence="2 3" key="1">
    <citation type="journal article" date="2019" name="Sci. Rep.">
        <title>Orb-weaving spider Araneus ventricosus genome elucidates the spidroin gene catalogue.</title>
        <authorList>
            <person name="Kono N."/>
            <person name="Nakamura H."/>
            <person name="Ohtoshi R."/>
            <person name="Moran D.A.P."/>
            <person name="Shinohara A."/>
            <person name="Yoshida Y."/>
            <person name="Fujiwara M."/>
            <person name="Mori M."/>
            <person name="Tomita M."/>
            <person name="Arakawa K."/>
        </authorList>
    </citation>
    <scope>NUCLEOTIDE SEQUENCE [LARGE SCALE GENOMIC DNA]</scope>
</reference>